<dbReference type="SUPFAM" id="SSF141868">
    <property type="entry name" value="EAL domain-like"/>
    <property type="match status" value="1"/>
</dbReference>
<evidence type="ECO:0000259" key="1">
    <source>
        <dbReference type="PROSITE" id="PS50883"/>
    </source>
</evidence>
<dbReference type="PANTHER" id="PTHR33121">
    <property type="entry name" value="CYCLIC DI-GMP PHOSPHODIESTERASE PDEF"/>
    <property type="match status" value="1"/>
</dbReference>
<proteinExistence type="predicted"/>
<dbReference type="EMBL" id="JABFNT010000056">
    <property type="protein sequence ID" value="NOJ80338.1"/>
    <property type="molecule type" value="Genomic_DNA"/>
</dbReference>
<comment type="caution">
    <text evidence="2">The sequence shown here is derived from an EMBL/GenBank/DDBJ whole genome shotgun (WGS) entry which is preliminary data.</text>
</comment>
<dbReference type="AlphaFoldDB" id="A0A7Y4MT90"/>
<reference evidence="2 3" key="1">
    <citation type="submission" date="2020-05" db="EMBL/GenBank/DDBJ databases">
        <authorList>
            <person name="Whitworth D."/>
        </authorList>
    </citation>
    <scope>NUCLEOTIDE SEQUENCE [LARGE SCALE GENOMIC DNA]</scope>
    <source>
        <strain evidence="2 3">AM005</strain>
    </source>
</reference>
<organism evidence="2 3">
    <name type="scientific">Myxococcus xanthus</name>
    <dbReference type="NCBI Taxonomy" id="34"/>
    <lineage>
        <taxon>Bacteria</taxon>
        <taxon>Pseudomonadati</taxon>
        <taxon>Myxococcota</taxon>
        <taxon>Myxococcia</taxon>
        <taxon>Myxococcales</taxon>
        <taxon>Cystobacterineae</taxon>
        <taxon>Myxococcaceae</taxon>
        <taxon>Myxococcus</taxon>
    </lineage>
</organism>
<dbReference type="GO" id="GO:0071111">
    <property type="term" value="F:cyclic-guanylate-specific phosphodiesterase activity"/>
    <property type="evidence" value="ECO:0007669"/>
    <property type="project" value="InterPro"/>
</dbReference>
<dbReference type="Gene3D" id="3.20.20.450">
    <property type="entry name" value="EAL domain"/>
    <property type="match status" value="1"/>
</dbReference>
<dbReference type="Pfam" id="PF00563">
    <property type="entry name" value="EAL"/>
    <property type="match status" value="1"/>
</dbReference>
<dbReference type="PROSITE" id="PS50883">
    <property type="entry name" value="EAL"/>
    <property type="match status" value="1"/>
</dbReference>
<protein>
    <submittedName>
        <fullName evidence="2">EAL domain-containing protein</fullName>
    </submittedName>
</protein>
<evidence type="ECO:0000313" key="2">
    <source>
        <dbReference type="EMBL" id="NOJ80338.1"/>
    </source>
</evidence>
<dbReference type="InterPro" id="IPR050706">
    <property type="entry name" value="Cyclic-di-GMP_PDE-like"/>
</dbReference>
<dbReference type="InterPro" id="IPR035919">
    <property type="entry name" value="EAL_sf"/>
</dbReference>
<name>A0A7Y4MT90_MYXXA</name>
<evidence type="ECO:0000313" key="3">
    <source>
        <dbReference type="Proteomes" id="UP000533080"/>
    </source>
</evidence>
<dbReference type="CDD" id="cd01948">
    <property type="entry name" value="EAL"/>
    <property type="match status" value="1"/>
</dbReference>
<dbReference type="InterPro" id="IPR001633">
    <property type="entry name" value="EAL_dom"/>
</dbReference>
<sequence>MQLLSGRAWSLRWVRLQFPHMSLPLSSAPAPAWLWKGDEPSVTSVFQPIVDLLRGEVIGHEVLSRGPGEFREPHILFTQARLEGYTWELERACWTSALRCISTLPEAQRSAPFFFNVSPDVLSDPRFGDGSTEELLARYGLNPKNLVLEITEKAAFEDNALLQRLTRQCSALGFGIALDDFGAGHSGLVTLVNSAPQFIKLDQALVRDIHRHSYQQHLVKSLVSFAASVNATLIAEGVETWNELAVLLRLGIRHAQGYLVARPAPVPVLPSVEFEARRHEAMRALDFREDEDDETVGSIVIRRNCVERPVTPEELERLFQQKADVDHVAVLHGERLEALVLRRATATKGAAQVAPLIVEDRMALTTLARLAMERAPEALYDPVVVTDAQKRFLGTVTMQQLIRRITELLERRTPA</sequence>
<dbReference type="SMART" id="SM00052">
    <property type="entry name" value="EAL"/>
    <property type="match status" value="1"/>
</dbReference>
<dbReference type="Proteomes" id="UP000533080">
    <property type="component" value="Unassembled WGS sequence"/>
</dbReference>
<accession>A0A7Y4MT90</accession>
<gene>
    <name evidence="2" type="ORF">HNV28_18680</name>
</gene>
<feature type="domain" description="EAL" evidence="1">
    <location>
        <begin position="22"/>
        <end position="277"/>
    </location>
</feature>
<dbReference type="PANTHER" id="PTHR33121:SF76">
    <property type="entry name" value="SIGNALING PROTEIN"/>
    <property type="match status" value="1"/>
</dbReference>